<evidence type="ECO:0000259" key="4">
    <source>
        <dbReference type="PROSITE" id="PS50042"/>
    </source>
</evidence>
<evidence type="ECO:0000256" key="2">
    <source>
        <dbReference type="ARBA" id="ARBA00023125"/>
    </source>
</evidence>
<dbReference type="InterPro" id="IPR036390">
    <property type="entry name" value="WH_DNA-bd_sf"/>
</dbReference>
<name>A0A380W4I1_AFIFE</name>
<evidence type="ECO:0000313" key="7">
    <source>
        <dbReference type="Proteomes" id="UP000254343"/>
    </source>
</evidence>
<dbReference type="CDD" id="cd00038">
    <property type="entry name" value="CAP_ED"/>
    <property type="match status" value="1"/>
</dbReference>
<keyword evidence="3" id="KW-0804">Transcription</keyword>
<dbReference type="Proteomes" id="UP000254343">
    <property type="component" value="Unassembled WGS sequence"/>
</dbReference>
<dbReference type="RefSeq" id="WP_002718579.1">
    <property type="nucleotide sequence ID" value="NZ_UFSI01000001.1"/>
</dbReference>
<dbReference type="PANTHER" id="PTHR24567">
    <property type="entry name" value="CRP FAMILY TRANSCRIPTIONAL REGULATORY PROTEIN"/>
    <property type="match status" value="1"/>
</dbReference>
<dbReference type="PROSITE" id="PS50042">
    <property type="entry name" value="CNMP_BINDING_3"/>
    <property type="match status" value="1"/>
</dbReference>
<evidence type="ECO:0000256" key="3">
    <source>
        <dbReference type="ARBA" id="ARBA00023163"/>
    </source>
</evidence>
<dbReference type="GO" id="GO:0003700">
    <property type="term" value="F:DNA-binding transcription factor activity"/>
    <property type="evidence" value="ECO:0007669"/>
    <property type="project" value="TreeGrafter"/>
</dbReference>
<dbReference type="InterPro" id="IPR036388">
    <property type="entry name" value="WH-like_DNA-bd_sf"/>
</dbReference>
<reference evidence="6 7" key="1">
    <citation type="submission" date="2018-06" db="EMBL/GenBank/DDBJ databases">
        <authorList>
            <consortium name="Pathogen Informatics"/>
            <person name="Doyle S."/>
        </authorList>
    </citation>
    <scope>NUCLEOTIDE SEQUENCE [LARGE SCALE GENOMIC DNA]</scope>
    <source>
        <strain evidence="6 7">NCTC12722</strain>
    </source>
</reference>
<dbReference type="OrthoDB" id="190787at2"/>
<dbReference type="PANTHER" id="PTHR24567:SF26">
    <property type="entry name" value="REGULATORY PROTEIN YEIL"/>
    <property type="match status" value="1"/>
</dbReference>
<feature type="domain" description="HTH crp-type" evidence="5">
    <location>
        <begin position="147"/>
        <end position="215"/>
    </location>
</feature>
<evidence type="ECO:0000313" key="6">
    <source>
        <dbReference type="EMBL" id="SUU83800.1"/>
    </source>
</evidence>
<feature type="domain" description="Cyclic nucleotide-binding" evidence="4">
    <location>
        <begin position="14"/>
        <end position="116"/>
    </location>
</feature>
<dbReference type="Gene3D" id="1.10.10.10">
    <property type="entry name" value="Winged helix-like DNA-binding domain superfamily/Winged helix DNA-binding domain"/>
    <property type="match status" value="1"/>
</dbReference>
<evidence type="ECO:0000256" key="1">
    <source>
        <dbReference type="ARBA" id="ARBA00023015"/>
    </source>
</evidence>
<keyword evidence="1" id="KW-0805">Transcription regulation</keyword>
<dbReference type="Pfam" id="PF13545">
    <property type="entry name" value="HTH_Crp_2"/>
    <property type="match status" value="1"/>
</dbReference>
<dbReference type="AlphaFoldDB" id="A0A380W4I1"/>
<dbReference type="EMBL" id="UIGB01000001">
    <property type="protein sequence ID" value="SUU83800.1"/>
    <property type="molecule type" value="Genomic_DNA"/>
</dbReference>
<dbReference type="InterPro" id="IPR012318">
    <property type="entry name" value="HTH_CRP"/>
</dbReference>
<protein>
    <submittedName>
        <fullName evidence="6">Transcriptional activator FtrB</fullName>
    </submittedName>
</protein>
<dbReference type="InterPro" id="IPR014710">
    <property type="entry name" value="RmlC-like_jellyroll"/>
</dbReference>
<dbReference type="SMART" id="SM00100">
    <property type="entry name" value="cNMP"/>
    <property type="match status" value="1"/>
</dbReference>
<dbReference type="InterPro" id="IPR000595">
    <property type="entry name" value="cNMP-bd_dom"/>
</dbReference>
<proteinExistence type="predicted"/>
<accession>A0A380W4I1</accession>
<evidence type="ECO:0000259" key="5">
    <source>
        <dbReference type="PROSITE" id="PS51063"/>
    </source>
</evidence>
<keyword evidence="2" id="KW-0238">DNA-binding</keyword>
<organism evidence="6 7">
    <name type="scientific">Afipia felis</name>
    <name type="common">Cat scratch disease bacillus</name>
    <dbReference type="NCBI Taxonomy" id="1035"/>
    <lineage>
        <taxon>Bacteria</taxon>
        <taxon>Pseudomonadati</taxon>
        <taxon>Pseudomonadota</taxon>
        <taxon>Alphaproteobacteria</taxon>
        <taxon>Hyphomicrobiales</taxon>
        <taxon>Nitrobacteraceae</taxon>
        <taxon>Afipia</taxon>
    </lineage>
</organism>
<dbReference type="NCBIfam" id="NF006901">
    <property type="entry name" value="PRK09392.1"/>
    <property type="match status" value="1"/>
</dbReference>
<gene>
    <name evidence="6" type="ORF">NCTC12722_00979</name>
</gene>
<dbReference type="InterPro" id="IPR050397">
    <property type="entry name" value="Env_Response_Regulators"/>
</dbReference>
<dbReference type="SUPFAM" id="SSF46785">
    <property type="entry name" value="Winged helix' DNA-binding domain"/>
    <property type="match status" value="1"/>
</dbReference>
<dbReference type="SUPFAM" id="SSF51206">
    <property type="entry name" value="cAMP-binding domain-like"/>
    <property type="match status" value="1"/>
</dbReference>
<dbReference type="GO" id="GO:0005829">
    <property type="term" value="C:cytosol"/>
    <property type="evidence" value="ECO:0007669"/>
    <property type="project" value="TreeGrafter"/>
</dbReference>
<dbReference type="GO" id="GO:0003677">
    <property type="term" value="F:DNA binding"/>
    <property type="evidence" value="ECO:0007669"/>
    <property type="project" value="UniProtKB-KW"/>
</dbReference>
<dbReference type="InterPro" id="IPR018490">
    <property type="entry name" value="cNMP-bd_dom_sf"/>
</dbReference>
<dbReference type="Pfam" id="PF00027">
    <property type="entry name" value="cNMP_binding"/>
    <property type="match status" value="1"/>
</dbReference>
<sequence length="232" mass="25985">MRHQDIEQLKELSLFSGMRPENLERLLDAALLQKFPAGVVLTHEGTQADFLHVLIDGLAEIYTEQDGGECGISLVHPVSTFIPAAIVSEQPYLSSVRTLVESRVLLIPAKRIREVFDQDVAFARMIATELALAYRGSVKKLKGYMARSSVERLANWILTEAQKNTPQKNVVVPFDRSTLASHIGTTRENLSRSLACLTEHGVRIRGREIVIDDKEQLILFARPQRLIDDPTS</sequence>
<dbReference type="Gene3D" id="2.60.120.10">
    <property type="entry name" value="Jelly Rolls"/>
    <property type="match status" value="1"/>
</dbReference>
<dbReference type="PROSITE" id="PS51063">
    <property type="entry name" value="HTH_CRP_2"/>
    <property type="match status" value="1"/>
</dbReference>